<evidence type="ECO:0000256" key="3">
    <source>
        <dbReference type="ARBA" id="ARBA00022989"/>
    </source>
</evidence>
<evidence type="ECO:0000256" key="1">
    <source>
        <dbReference type="ARBA" id="ARBA00004127"/>
    </source>
</evidence>
<evidence type="ECO:0008006" key="8">
    <source>
        <dbReference type="Google" id="ProtNLM"/>
    </source>
</evidence>
<keyword evidence="2 5" id="KW-0812">Transmembrane</keyword>
<feature type="transmembrane region" description="Helical" evidence="5">
    <location>
        <begin position="51"/>
        <end position="69"/>
    </location>
</feature>
<dbReference type="PANTHER" id="PTHR43847:SF1">
    <property type="entry name" value="BLL3993 PROTEIN"/>
    <property type="match status" value="1"/>
</dbReference>
<proteinExistence type="predicted"/>
<dbReference type="RefSeq" id="WP_344295180.1">
    <property type="nucleotide sequence ID" value="NZ_BAAANJ010000005.1"/>
</dbReference>
<dbReference type="Pfam" id="PF04191">
    <property type="entry name" value="PEMT"/>
    <property type="match status" value="1"/>
</dbReference>
<keyword evidence="4 5" id="KW-0472">Membrane</keyword>
<accession>A0ABN2M382</accession>
<name>A0ABN2M382_9MICO</name>
<evidence type="ECO:0000313" key="7">
    <source>
        <dbReference type="Proteomes" id="UP001500002"/>
    </source>
</evidence>
<evidence type="ECO:0000256" key="4">
    <source>
        <dbReference type="ARBA" id="ARBA00023136"/>
    </source>
</evidence>
<dbReference type="InterPro" id="IPR007318">
    <property type="entry name" value="Phopholipid_MeTrfase"/>
</dbReference>
<protein>
    <recommendedName>
        <fullName evidence="8">Isoprenylcysteine carboxylmethyltransferase family protein</fullName>
    </recommendedName>
</protein>
<evidence type="ECO:0000256" key="2">
    <source>
        <dbReference type="ARBA" id="ARBA00022692"/>
    </source>
</evidence>
<gene>
    <name evidence="6" type="ORF">GCM10009749_15580</name>
</gene>
<comment type="subcellular location">
    <subcellularLocation>
        <location evidence="1">Endomembrane system</location>
        <topology evidence="1">Multi-pass membrane protein</topology>
    </subcellularLocation>
</comment>
<evidence type="ECO:0000256" key="5">
    <source>
        <dbReference type="SAM" id="Phobius"/>
    </source>
</evidence>
<organism evidence="6 7">
    <name type="scientific">Agromyces neolithicus</name>
    <dbReference type="NCBI Taxonomy" id="269420"/>
    <lineage>
        <taxon>Bacteria</taxon>
        <taxon>Bacillati</taxon>
        <taxon>Actinomycetota</taxon>
        <taxon>Actinomycetes</taxon>
        <taxon>Micrococcales</taxon>
        <taxon>Microbacteriaceae</taxon>
        <taxon>Agromyces</taxon>
    </lineage>
</organism>
<evidence type="ECO:0000313" key="6">
    <source>
        <dbReference type="EMBL" id="GAA1808070.1"/>
    </source>
</evidence>
<comment type="caution">
    <text evidence="6">The sequence shown here is derived from an EMBL/GenBank/DDBJ whole genome shotgun (WGS) entry which is preliminary data.</text>
</comment>
<sequence>MTGLIGVYEKLAGLYENLPLPAGQILGVATAVGLGRVRPAPLRGSRALQRATGAAAIAAGCALNAWALLERRRRTSGRFELEQPESLVTTGPYALSRHPMYVGWWFIHLGAGLLVGSAWVAATMPAATLVEHLGVLHEEHVLERGFPDEFAQYRRRVPRYLGLPRRSPRRPTS</sequence>
<dbReference type="Gene3D" id="1.20.120.1630">
    <property type="match status" value="1"/>
</dbReference>
<dbReference type="InterPro" id="IPR052527">
    <property type="entry name" value="Metal_cation-efflux_comp"/>
</dbReference>
<dbReference type="EMBL" id="BAAANJ010000005">
    <property type="protein sequence ID" value="GAA1808070.1"/>
    <property type="molecule type" value="Genomic_DNA"/>
</dbReference>
<reference evidence="6 7" key="1">
    <citation type="journal article" date="2019" name="Int. J. Syst. Evol. Microbiol.">
        <title>The Global Catalogue of Microorganisms (GCM) 10K type strain sequencing project: providing services to taxonomists for standard genome sequencing and annotation.</title>
        <authorList>
            <consortium name="The Broad Institute Genomics Platform"/>
            <consortium name="The Broad Institute Genome Sequencing Center for Infectious Disease"/>
            <person name="Wu L."/>
            <person name="Ma J."/>
        </authorList>
    </citation>
    <scope>NUCLEOTIDE SEQUENCE [LARGE SCALE GENOMIC DNA]</scope>
    <source>
        <strain evidence="6 7">JCM 14322</strain>
    </source>
</reference>
<dbReference type="PANTHER" id="PTHR43847">
    <property type="entry name" value="BLL3993 PROTEIN"/>
    <property type="match status" value="1"/>
</dbReference>
<keyword evidence="7" id="KW-1185">Reference proteome</keyword>
<feature type="transmembrane region" description="Helical" evidence="5">
    <location>
        <begin position="102"/>
        <end position="122"/>
    </location>
</feature>
<keyword evidence="3 5" id="KW-1133">Transmembrane helix</keyword>
<dbReference type="Proteomes" id="UP001500002">
    <property type="component" value="Unassembled WGS sequence"/>
</dbReference>